<evidence type="ECO:0000256" key="4">
    <source>
        <dbReference type="ARBA" id="ARBA00022538"/>
    </source>
</evidence>
<accession>A0A2S1T2N8</accession>
<keyword evidence="10 13" id="KW-0472">Membrane</keyword>
<feature type="transmembrane region" description="Helical" evidence="13">
    <location>
        <begin position="59"/>
        <end position="77"/>
    </location>
</feature>
<evidence type="ECO:0000256" key="7">
    <source>
        <dbReference type="ARBA" id="ARBA00022958"/>
    </source>
</evidence>
<keyword evidence="7" id="KW-0630">Potassium</keyword>
<sequence>MIGTGSTGDARESPYPESPARLVALSDGIYAIAMTLLVLDVSIPEGLDAAGFRYEMSQVWPKLGAYALSFAVLGAFWRDQRQILHQVRRADILTVRLTLASLGAAAPLPFPTALLSEYGGEQPLAVSCYVATIAVISLLHLALFTSIWRRERLQARPIPDRVGWTTVTEQGAVALLCAASVVIAFAVSPQVALGTWLLSLPLKHAIRWRSRTRRASGTT</sequence>
<feature type="transmembrane region" description="Helical" evidence="13">
    <location>
        <begin position="171"/>
        <end position="193"/>
    </location>
</feature>
<feature type="transmembrane region" description="Helical" evidence="13">
    <location>
        <begin position="20"/>
        <end position="39"/>
    </location>
</feature>
<keyword evidence="6" id="KW-0631">Potassium channel</keyword>
<evidence type="ECO:0000256" key="3">
    <source>
        <dbReference type="ARBA" id="ARBA00022448"/>
    </source>
</evidence>
<evidence type="ECO:0000256" key="12">
    <source>
        <dbReference type="ARBA" id="ARBA00034430"/>
    </source>
</evidence>
<dbReference type="GO" id="GO:0005267">
    <property type="term" value="F:potassium channel activity"/>
    <property type="evidence" value="ECO:0007669"/>
    <property type="project" value="UniProtKB-KW"/>
</dbReference>
<keyword evidence="9" id="KW-0406">Ion transport</keyword>
<keyword evidence="15" id="KW-1185">Reference proteome</keyword>
<comment type="subcellular location">
    <subcellularLocation>
        <location evidence="1">Membrane</location>
        <topology evidence="1">Multi-pass membrane protein</topology>
    </subcellularLocation>
</comment>
<keyword evidence="8 13" id="KW-1133">Transmembrane helix</keyword>
<dbReference type="PANTHER" id="PTHR31462:SF5">
    <property type="entry name" value="ENDOSOMAL_LYSOSOMAL PROTON CHANNEL TMEM175"/>
    <property type="match status" value="1"/>
</dbReference>
<evidence type="ECO:0000256" key="9">
    <source>
        <dbReference type="ARBA" id="ARBA00023065"/>
    </source>
</evidence>
<reference evidence="14 15" key="1">
    <citation type="submission" date="2018-05" db="EMBL/GenBank/DDBJ databases">
        <title>Complete genome sequence of sponge-derived Streptomyces sp. HNM0039.</title>
        <authorList>
            <person name="Huang X."/>
            <person name="Zhou S."/>
        </authorList>
    </citation>
    <scope>NUCLEOTIDE SEQUENCE [LARGE SCALE GENOMIC DNA]</scope>
    <source>
        <strain evidence="14 15">HNM0039</strain>
    </source>
</reference>
<evidence type="ECO:0000313" key="14">
    <source>
        <dbReference type="EMBL" id="AWI32846.1"/>
    </source>
</evidence>
<gene>
    <name evidence="14" type="ORF">DDW44_00180</name>
</gene>
<evidence type="ECO:0000256" key="10">
    <source>
        <dbReference type="ARBA" id="ARBA00023136"/>
    </source>
</evidence>
<evidence type="ECO:0000256" key="1">
    <source>
        <dbReference type="ARBA" id="ARBA00004141"/>
    </source>
</evidence>
<keyword evidence="5 13" id="KW-0812">Transmembrane</keyword>
<dbReference type="GO" id="GO:0016020">
    <property type="term" value="C:membrane"/>
    <property type="evidence" value="ECO:0007669"/>
    <property type="project" value="UniProtKB-SubCell"/>
</dbReference>
<evidence type="ECO:0000256" key="6">
    <source>
        <dbReference type="ARBA" id="ARBA00022826"/>
    </source>
</evidence>
<dbReference type="Pfam" id="PF06736">
    <property type="entry name" value="TMEM175"/>
    <property type="match status" value="1"/>
</dbReference>
<proteinExistence type="inferred from homology"/>
<dbReference type="InterPro" id="IPR010617">
    <property type="entry name" value="TMEM175-like"/>
</dbReference>
<feature type="transmembrane region" description="Helical" evidence="13">
    <location>
        <begin position="97"/>
        <end position="118"/>
    </location>
</feature>
<dbReference type="PANTHER" id="PTHR31462">
    <property type="entry name" value="ENDOSOMAL/LYSOSOMAL POTASSIUM CHANNEL TMEM175"/>
    <property type="match status" value="1"/>
</dbReference>
<feature type="transmembrane region" description="Helical" evidence="13">
    <location>
        <begin position="124"/>
        <end position="148"/>
    </location>
</feature>
<evidence type="ECO:0000256" key="5">
    <source>
        <dbReference type="ARBA" id="ARBA00022692"/>
    </source>
</evidence>
<keyword evidence="11" id="KW-0407">Ion channel</keyword>
<dbReference type="OrthoDB" id="7626281at2"/>
<protein>
    <submittedName>
        <fullName evidence="14">DUF1211 domain-containing protein</fullName>
    </submittedName>
</protein>
<comment type="similarity">
    <text evidence="2">Belongs to the TMEM175 family.</text>
</comment>
<dbReference type="AlphaFoldDB" id="A0A2S1T2N8"/>
<organism evidence="14 15">
    <name type="scientific">Streptomyces tirandamycinicus</name>
    <dbReference type="NCBI Taxonomy" id="2174846"/>
    <lineage>
        <taxon>Bacteria</taxon>
        <taxon>Bacillati</taxon>
        <taxon>Actinomycetota</taxon>
        <taxon>Actinomycetes</taxon>
        <taxon>Kitasatosporales</taxon>
        <taxon>Streptomycetaceae</taxon>
        <taxon>Streptomyces</taxon>
    </lineage>
</organism>
<keyword evidence="4" id="KW-0633">Potassium transport</keyword>
<dbReference type="Proteomes" id="UP000244900">
    <property type="component" value="Chromosome"/>
</dbReference>
<dbReference type="GO" id="GO:0015252">
    <property type="term" value="F:proton channel activity"/>
    <property type="evidence" value="ECO:0007669"/>
    <property type="project" value="InterPro"/>
</dbReference>
<keyword evidence="3" id="KW-0813">Transport</keyword>
<evidence type="ECO:0000256" key="2">
    <source>
        <dbReference type="ARBA" id="ARBA00006920"/>
    </source>
</evidence>
<evidence type="ECO:0000256" key="8">
    <source>
        <dbReference type="ARBA" id="ARBA00022989"/>
    </source>
</evidence>
<evidence type="ECO:0000256" key="13">
    <source>
        <dbReference type="SAM" id="Phobius"/>
    </source>
</evidence>
<evidence type="ECO:0000313" key="15">
    <source>
        <dbReference type="Proteomes" id="UP000244900"/>
    </source>
</evidence>
<evidence type="ECO:0000256" key="11">
    <source>
        <dbReference type="ARBA" id="ARBA00023303"/>
    </source>
</evidence>
<dbReference type="KEGG" id="stir:DDW44_00180"/>
<comment type="catalytic activity">
    <reaction evidence="12">
        <text>K(+)(in) = K(+)(out)</text>
        <dbReference type="Rhea" id="RHEA:29463"/>
        <dbReference type="ChEBI" id="CHEBI:29103"/>
    </reaction>
</comment>
<dbReference type="EMBL" id="CP029188">
    <property type="protein sequence ID" value="AWI32846.1"/>
    <property type="molecule type" value="Genomic_DNA"/>
</dbReference>
<name>A0A2S1T2N8_9ACTN</name>